<dbReference type="PANTHER" id="PTHR30388:SF6">
    <property type="entry name" value="XANTHINE DEHYDROGENASE SUBUNIT A-RELATED"/>
    <property type="match status" value="1"/>
</dbReference>
<geneLocation type="plasmid" evidence="3">
    <name>p-HB236076</name>
</geneLocation>
<dbReference type="Gene3D" id="3.40.50.720">
    <property type="entry name" value="NAD(P)-binding Rossmann-like Domain"/>
    <property type="match status" value="1"/>
</dbReference>
<keyword evidence="3" id="KW-0614">Plasmid</keyword>
<accession>A0AB39HJX9</accession>
<organism evidence="3">
    <name type="scientific">Vibrio sp. HB236076</name>
    <dbReference type="NCBI Taxonomy" id="3232307"/>
    <lineage>
        <taxon>Bacteria</taxon>
        <taxon>Pseudomonadati</taxon>
        <taxon>Pseudomonadota</taxon>
        <taxon>Gammaproteobacteria</taxon>
        <taxon>Vibrionales</taxon>
        <taxon>Vibrionaceae</taxon>
        <taxon>Vibrio</taxon>
    </lineage>
</organism>
<dbReference type="InterPro" id="IPR014308">
    <property type="entry name" value="Xanthine_DH_XdhC"/>
</dbReference>
<dbReference type="InterPro" id="IPR052698">
    <property type="entry name" value="MoCofactor_Util/Proc"/>
</dbReference>
<feature type="domain" description="XdhC- CoxI" evidence="1">
    <location>
        <begin position="34"/>
        <end position="97"/>
    </location>
</feature>
<name>A0AB39HJX9_9VIBR</name>
<protein>
    <submittedName>
        <fullName evidence="3">Xanthine dehydrogenase accessory protein XdhC</fullName>
    </submittedName>
</protein>
<evidence type="ECO:0000259" key="1">
    <source>
        <dbReference type="Pfam" id="PF02625"/>
    </source>
</evidence>
<dbReference type="RefSeq" id="WP_306099463.1">
    <property type="nucleotide sequence ID" value="NZ_CP162602.1"/>
</dbReference>
<sequence length="306" mass="33268">MPMPPSNNALSIGDIPSPFSSGLNWSKACAQLNQQGEAFCLATVVAEVGSVPRSVGAKMVITSKAQYDTLGGGNLEFQVIQKAREQLNNGEHSMSIERFSLAADLGQCCGGGVQVLMEYHQCQHLPIAVFGAGHVGQALAGILAAMPCQLTIYDNRPQWRESLIQQGISAQGVDDLNQLLSDMSPQTKIVVMTQDHQLDYDIVQQALALNKFDYVGLIGSEGKNQRFRFRLQEQLATPDLLSPLVCPIGHPDIHGKLPMQVAVSVAAELNQWMTTTAPQHRDTASSSWKEVNQVRKTLANTKVFSQ</sequence>
<reference evidence="3" key="1">
    <citation type="submission" date="2024-07" db="EMBL/GenBank/DDBJ databases">
        <title>Genome Analysis of a Potential Novel Vibrio Species Secreting pH- and Thermo-stable Alginate Lyase and its Application in Producing Alginate Oligosaccharides.</title>
        <authorList>
            <person name="Huang H."/>
            <person name="Bao K."/>
        </authorList>
    </citation>
    <scope>NUCLEOTIDE SEQUENCE</scope>
    <source>
        <strain evidence="3">HB236076</strain>
        <plasmid evidence="3">p-HB236076</plasmid>
    </source>
</reference>
<dbReference type="AlphaFoldDB" id="A0AB39HJX9"/>
<dbReference type="Pfam" id="PF02625">
    <property type="entry name" value="XdhC_CoxI"/>
    <property type="match status" value="1"/>
</dbReference>
<dbReference type="InterPro" id="IPR036291">
    <property type="entry name" value="NAD(P)-bd_dom_sf"/>
</dbReference>
<dbReference type="InterPro" id="IPR027051">
    <property type="entry name" value="XdhC_Rossmann_dom"/>
</dbReference>
<dbReference type="PANTHER" id="PTHR30388">
    <property type="entry name" value="ALDEHYDE OXIDOREDUCTASE MOLYBDENUM COFACTOR ASSEMBLY PROTEIN"/>
    <property type="match status" value="1"/>
</dbReference>
<gene>
    <name evidence="3" type="primary">xdhC</name>
    <name evidence="3" type="ORF">AB0763_16075</name>
</gene>
<dbReference type="InterPro" id="IPR029752">
    <property type="entry name" value="D-isomer_DH_CS1"/>
</dbReference>
<proteinExistence type="predicted"/>
<evidence type="ECO:0000313" key="3">
    <source>
        <dbReference type="EMBL" id="XDK26559.1"/>
    </source>
</evidence>
<dbReference type="SUPFAM" id="SSF51735">
    <property type="entry name" value="NAD(P)-binding Rossmann-fold domains"/>
    <property type="match status" value="1"/>
</dbReference>
<dbReference type="KEGG" id="vih:AB0763_16075"/>
<dbReference type="EMBL" id="CP162602">
    <property type="protein sequence ID" value="XDK26559.1"/>
    <property type="molecule type" value="Genomic_DNA"/>
</dbReference>
<dbReference type="NCBIfam" id="TIGR02964">
    <property type="entry name" value="xanthine_xdhC"/>
    <property type="match status" value="1"/>
</dbReference>
<dbReference type="PROSITE" id="PS00065">
    <property type="entry name" value="D_2_HYDROXYACID_DH_1"/>
    <property type="match status" value="1"/>
</dbReference>
<dbReference type="GO" id="GO:0016616">
    <property type="term" value="F:oxidoreductase activity, acting on the CH-OH group of donors, NAD or NADP as acceptor"/>
    <property type="evidence" value="ECO:0007669"/>
    <property type="project" value="UniProtKB-ARBA"/>
</dbReference>
<evidence type="ECO:0000259" key="2">
    <source>
        <dbReference type="Pfam" id="PF13478"/>
    </source>
</evidence>
<dbReference type="Pfam" id="PF13478">
    <property type="entry name" value="XdhC_C"/>
    <property type="match status" value="1"/>
</dbReference>
<dbReference type="InterPro" id="IPR003777">
    <property type="entry name" value="XdhC_CoxI"/>
</dbReference>
<feature type="domain" description="XdhC Rossmann" evidence="2">
    <location>
        <begin position="128"/>
        <end position="269"/>
    </location>
</feature>